<evidence type="ECO:0000313" key="2">
    <source>
        <dbReference type="Proteomes" id="UP001439875"/>
    </source>
</evidence>
<comment type="caution">
    <text evidence="1">The sequence shown here is derived from an EMBL/GenBank/DDBJ whole genome shotgun (WGS) entry which is preliminary data.</text>
</comment>
<reference evidence="1" key="1">
    <citation type="submission" date="2024-03" db="EMBL/GenBank/DDBJ databases">
        <title>Human intestinal bacterial collection.</title>
        <authorList>
            <person name="Pauvert C."/>
            <person name="Hitch T.C.A."/>
            <person name="Clavel T."/>
        </authorList>
    </citation>
    <scope>NUCLEOTIDE SEQUENCE</scope>
    <source>
        <strain evidence="1">CLA-AA-H227</strain>
    </source>
</reference>
<protein>
    <submittedName>
        <fullName evidence="1">Helix-turn-helix transcriptional regulator</fullName>
    </submittedName>
</protein>
<proteinExistence type="predicted"/>
<evidence type="ECO:0000313" key="1">
    <source>
        <dbReference type="EMBL" id="MEQ2528915.1"/>
    </source>
</evidence>
<organism evidence="1 2">
    <name type="scientific">Robertmurraya yapensis</name>
    <name type="common">ex Hitch et al 2024</name>
    <dbReference type="NCBI Taxonomy" id="3133160"/>
    <lineage>
        <taxon>Bacteria</taxon>
        <taxon>Bacillati</taxon>
        <taxon>Bacillota</taxon>
        <taxon>Bacilli</taxon>
        <taxon>Bacillales</taxon>
        <taxon>Bacillaceae</taxon>
        <taxon>Robertmurraya</taxon>
    </lineage>
</organism>
<dbReference type="EMBL" id="JBBMEW010000024">
    <property type="protein sequence ID" value="MEQ2528915.1"/>
    <property type="molecule type" value="Genomic_DNA"/>
</dbReference>
<gene>
    <name evidence="1" type="ORF">WMO40_19775</name>
</gene>
<name>A0ACC6SFU5_9BACI</name>
<sequence length="122" mass="14219">MRELGNLVKLVGLNIREIRKSKQLTQEELSEKSGLQTSYLAGVERGERNITLETLDKIMSGLEMDPKTVFNFDKLVPDEHFNKKDIMDLINNLLSDRNIEETKLIYKITKEVFETYSIDRIK</sequence>
<accession>A0ACC6SFU5</accession>
<keyword evidence="2" id="KW-1185">Reference proteome</keyword>
<dbReference type="Proteomes" id="UP001439875">
    <property type="component" value="Unassembled WGS sequence"/>
</dbReference>